<dbReference type="EMBL" id="SRZC01000017">
    <property type="protein sequence ID" value="TGX81401.1"/>
    <property type="molecule type" value="Genomic_DNA"/>
</dbReference>
<name>A0AC61QNU6_9BACT</name>
<reference evidence="1" key="1">
    <citation type="submission" date="2019-04" db="EMBL/GenBank/DDBJ databases">
        <title>Microbes associate with the intestines of laboratory mice.</title>
        <authorList>
            <person name="Navarre W."/>
            <person name="Wong E."/>
            <person name="Huang K."/>
            <person name="Tropini C."/>
            <person name="Ng K."/>
            <person name="Yu B."/>
        </authorList>
    </citation>
    <scope>NUCLEOTIDE SEQUENCE</scope>
    <source>
        <strain evidence="1">NM73_A23</strain>
    </source>
</reference>
<dbReference type="Proteomes" id="UP000308886">
    <property type="component" value="Unassembled WGS sequence"/>
</dbReference>
<evidence type="ECO:0000313" key="2">
    <source>
        <dbReference type="Proteomes" id="UP000308886"/>
    </source>
</evidence>
<proteinExistence type="predicted"/>
<gene>
    <name evidence="1" type="ORF">E5358_10475</name>
</gene>
<protein>
    <submittedName>
        <fullName evidence="1">DUF4861 domain-containing protein</fullName>
    </submittedName>
</protein>
<organism evidence="1 2">
    <name type="scientific">Palleniella muris</name>
    <dbReference type="NCBI Taxonomy" id="3038145"/>
    <lineage>
        <taxon>Bacteria</taxon>
        <taxon>Pseudomonadati</taxon>
        <taxon>Bacteroidota</taxon>
        <taxon>Bacteroidia</taxon>
        <taxon>Bacteroidales</taxon>
        <taxon>Prevotellaceae</taxon>
        <taxon>Palleniella</taxon>
    </lineage>
</organism>
<accession>A0AC61QNU6</accession>
<comment type="caution">
    <text evidence="1">The sequence shown here is derived from an EMBL/GenBank/DDBJ whole genome shotgun (WGS) entry which is preliminary data.</text>
</comment>
<sequence length="415" mass="45939">MNRLFATIISVLVAALSVSADKQLTVRLTNPLSMERKAVPVVVPVASDVRSAVVMIAGKEVPCQLDDLNDDGLFDELSFATDMKKKEKLTAIVTLSTEGSPREYELKTYGAMAIRDRNKSASKPQHLPVKSVTCPGTSNTYQYIFPHGPVMESDMVGFRVYADHRQSLDYYGHKQLRCDIAETNFYPSKEQKAAGSGDDVLYTGTTYGCGALHGWDGKNAVMFENVRTRTYTVVATGPVRTILAITNKGWLPYKGCKPVDITTTYTLYAGHRDVQVDVKFSRTVADIPLSTGIVDIVEGSEEYSDKAGLRGCWGTACAGNNPKVYDTHTVGLGIFVPSPYYKSDSHFTDKNATPAPKIPNQAYVEVCSTQTDNLHYWFTVTCDMESFGFSGKDEWFSYLKDWRKALNNPVKVEIK</sequence>
<keyword evidence="2" id="KW-1185">Reference proteome</keyword>
<evidence type="ECO:0000313" key="1">
    <source>
        <dbReference type="EMBL" id="TGX81401.1"/>
    </source>
</evidence>